<dbReference type="GO" id="GO:0140359">
    <property type="term" value="F:ABC-type transporter activity"/>
    <property type="evidence" value="ECO:0007669"/>
    <property type="project" value="InterPro"/>
</dbReference>
<feature type="transmembrane region" description="Helical" evidence="7">
    <location>
        <begin position="284"/>
        <end position="304"/>
    </location>
</feature>
<dbReference type="AlphaFoldDB" id="A0A7D9D3T9"/>
<keyword evidence="11" id="KW-0378">Hydrolase</keyword>
<dbReference type="PROSITE" id="PS50929">
    <property type="entry name" value="ABC_TM1F"/>
    <property type="match status" value="1"/>
</dbReference>
<gene>
    <name evidence="11" type="ORF">JTBM06_V1_190011</name>
</gene>
<dbReference type="PANTHER" id="PTHR24221">
    <property type="entry name" value="ATP-BINDING CASSETTE SUB-FAMILY B"/>
    <property type="match status" value="1"/>
</dbReference>
<dbReference type="SUPFAM" id="SSF90123">
    <property type="entry name" value="ABC transporter transmembrane region"/>
    <property type="match status" value="1"/>
</dbReference>
<dbReference type="InterPro" id="IPR027417">
    <property type="entry name" value="P-loop_NTPase"/>
</dbReference>
<dbReference type="InterPro" id="IPR039421">
    <property type="entry name" value="Type_1_exporter"/>
</dbReference>
<dbReference type="Pfam" id="PF03412">
    <property type="entry name" value="Peptidase_C39"/>
    <property type="match status" value="1"/>
</dbReference>
<feature type="domain" description="Peptidase C39" evidence="10">
    <location>
        <begin position="19"/>
        <end position="138"/>
    </location>
</feature>
<dbReference type="Gene3D" id="3.40.50.300">
    <property type="entry name" value="P-loop containing nucleotide triphosphate hydrolases"/>
    <property type="match status" value="1"/>
</dbReference>
<dbReference type="Pfam" id="PF00005">
    <property type="entry name" value="ABC_tran"/>
    <property type="match status" value="1"/>
</dbReference>
<dbReference type="GO" id="GO:0008233">
    <property type="term" value="F:peptidase activity"/>
    <property type="evidence" value="ECO:0007669"/>
    <property type="project" value="InterPro"/>
</dbReference>
<feature type="transmembrane region" description="Helical" evidence="7">
    <location>
        <begin position="310"/>
        <end position="329"/>
    </location>
</feature>
<name>A0A7D9D3T9_9GAMM</name>
<dbReference type="InterPro" id="IPR011527">
    <property type="entry name" value="ABC1_TM_dom"/>
</dbReference>
<feature type="transmembrane region" description="Helical" evidence="7">
    <location>
        <begin position="394"/>
        <end position="416"/>
    </location>
</feature>
<dbReference type="SMART" id="SM00382">
    <property type="entry name" value="AAA"/>
    <property type="match status" value="1"/>
</dbReference>
<keyword evidence="4 11" id="KW-0067">ATP-binding</keyword>
<keyword evidence="6 7" id="KW-0472">Membrane</keyword>
<dbReference type="InterPro" id="IPR005074">
    <property type="entry name" value="Peptidase_C39"/>
</dbReference>
<dbReference type="EMBL" id="LR633967">
    <property type="protein sequence ID" value="VUX55964.1"/>
    <property type="molecule type" value="Genomic_DNA"/>
</dbReference>
<keyword evidence="2 7" id="KW-0812">Transmembrane</keyword>
<feature type="transmembrane region" description="Helical" evidence="7">
    <location>
        <begin position="165"/>
        <end position="185"/>
    </location>
</feature>
<keyword evidence="3" id="KW-0547">Nucleotide-binding</keyword>
<dbReference type="InterPro" id="IPR003593">
    <property type="entry name" value="AAA+_ATPase"/>
</dbReference>
<dbReference type="GO" id="GO:0005524">
    <property type="term" value="F:ATP binding"/>
    <property type="evidence" value="ECO:0007669"/>
    <property type="project" value="UniProtKB-KW"/>
</dbReference>
<evidence type="ECO:0000256" key="6">
    <source>
        <dbReference type="ARBA" id="ARBA00023136"/>
    </source>
</evidence>
<evidence type="ECO:0000256" key="5">
    <source>
        <dbReference type="ARBA" id="ARBA00022989"/>
    </source>
</evidence>
<evidence type="ECO:0000256" key="4">
    <source>
        <dbReference type="ARBA" id="ARBA00022840"/>
    </source>
</evidence>
<dbReference type="InterPro" id="IPR036640">
    <property type="entry name" value="ABC1_TM_sf"/>
</dbReference>
<keyword evidence="5 7" id="KW-1133">Transmembrane helix</keyword>
<accession>A0A7D9D3T9</accession>
<comment type="subcellular location">
    <subcellularLocation>
        <location evidence="1">Cell membrane</location>
        <topology evidence="1">Multi-pass membrane protein</topology>
    </subcellularLocation>
</comment>
<dbReference type="EC" id="3.4.22.-" evidence="11"/>
<dbReference type="GO" id="GO:0005886">
    <property type="term" value="C:plasma membrane"/>
    <property type="evidence" value="ECO:0007669"/>
    <property type="project" value="UniProtKB-SubCell"/>
</dbReference>
<dbReference type="Gene3D" id="3.90.70.10">
    <property type="entry name" value="Cysteine proteinases"/>
    <property type="match status" value="1"/>
</dbReference>
<feature type="transmembrane region" description="Helical" evidence="7">
    <location>
        <begin position="205"/>
        <end position="223"/>
    </location>
</feature>
<organism evidence="11">
    <name type="scientific">uncultured Woeseiaceae bacterium</name>
    <dbReference type="NCBI Taxonomy" id="1983305"/>
    <lineage>
        <taxon>Bacteria</taxon>
        <taxon>Pseudomonadati</taxon>
        <taxon>Pseudomonadota</taxon>
        <taxon>Gammaproteobacteria</taxon>
        <taxon>Woeseiales</taxon>
        <taxon>Woeseiaceae</taxon>
        <taxon>environmental samples</taxon>
    </lineage>
</organism>
<dbReference type="InterPro" id="IPR003439">
    <property type="entry name" value="ABC_transporter-like_ATP-bd"/>
</dbReference>
<dbReference type="GO" id="GO:0006508">
    <property type="term" value="P:proteolysis"/>
    <property type="evidence" value="ECO:0007669"/>
    <property type="project" value="InterPro"/>
</dbReference>
<reference evidence="11" key="1">
    <citation type="submission" date="2019-07" db="EMBL/GenBank/DDBJ databases">
        <authorList>
            <person name="Weber M."/>
            <person name="Kostadinov I."/>
            <person name="Kostadinov D I."/>
        </authorList>
    </citation>
    <scope>NUCLEOTIDE SEQUENCE</scope>
    <source>
        <strain evidence="11">Gfbio:sag-sample-m06:053724c1-46a9-4a36-b237-ea2bf867836b</strain>
    </source>
</reference>
<evidence type="ECO:0000259" key="9">
    <source>
        <dbReference type="PROSITE" id="PS50929"/>
    </source>
</evidence>
<dbReference type="Pfam" id="PF00664">
    <property type="entry name" value="ABC_membrane"/>
    <property type="match status" value="1"/>
</dbReference>
<feature type="domain" description="ABC transporter" evidence="8">
    <location>
        <begin position="484"/>
        <end position="691"/>
    </location>
</feature>
<evidence type="ECO:0000259" key="8">
    <source>
        <dbReference type="PROSITE" id="PS50893"/>
    </source>
</evidence>
<evidence type="ECO:0000256" key="7">
    <source>
        <dbReference type="SAM" id="Phobius"/>
    </source>
</evidence>
<dbReference type="GO" id="GO:0034040">
    <property type="term" value="F:ATPase-coupled lipid transmembrane transporter activity"/>
    <property type="evidence" value="ECO:0007669"/>
    <property type="project" value="TreeGrafter"/>
</dbReference>
<feature type="domain" description="ABC transmembrane type-1" evidence="9">
    <location>
        <begin position="171"/>
        <end position="449"/>
    </location>
</feature>
<evidence type="ECO:0000313" key="11">
    <source>
        <dbReference type="EMBL" id="VUX55964.1"/>
    </source>
</evidence>
<proteinExistence type="predicted"/>
<evidence type="ECO:0000256" key="2">
    <source>
        <dbReference type="ARBA" id="ARBA00022692"/>
    </source>
</evidence>
<protein>
    <submittedName>
        <fullName evidence="11">Putative microcin-H47 secretion/processing ATP-binding protein MchF</fullName>
        <ecNumber evidence="11">3.4.22.-</ecNumber>
    </submittedName>
</protein>
<dbReference type="PROSITE" id="PS50990">
    <property type="entry name" value="PEPTIDASE_C39"/>
    <property type="match status" value="1"/>
</dbReference>
<dbReference type="SUPFAM" id="SSF52540">
    <property type="entry name" value="P-loop containing nucleoside triphosphate hydrolases"/>
    <property type="match status" value="1"/>
</dbReference>
<sequence length="691" mass="76014">MSDAIGGNRRHRKVPVILQQESSECGLACLAMVAAYHGKRTRLDDLRKSHGLHCRGATLKDLLLTAKHLQLTARPLRLAISELRYLRLPAVVHWRMNHFVVLVRTGRGRYLLHDPASGRRKVGHREFNESFTGVALELSPERGFRRQSEGNTLSFADFAGSFRHLYRYLGLMFFLLLSTQVLALAPPIATQILIDELVLGQDRGWLYRALGGLALIMLTGVMLDGLRRWISLFTGTNLAVDSSVCVMNHLFCLPPAFINSRHPGDLMSKLESLTPIRQALTDDVINSIVHCAVLVTTLTIMFLYSGWLTAVSLAGFVLSALLMAMILPASRRLQKQAIIHTASQNSSVLESIRAYDVMQVLGLEHQRLAQWQNHFSDATNARVREGRLSILQNAGTGIVGVFEQVLFLGIAIAGVLDQHLTLGVLFAFMSLRGRFGSAALGLAEAVQQFFLLKVHTGRLSDIALAKPLPAIPPGAINSRIKGSLRAGNIAFAYAAGTWVMRDFCCDIAAGVNVVITGPSGCGKTTLLKLLGGHLLANSGQIYVDNMELALWNRDSLRGQTGFVLQNDTLFQGSVTENISAFETVPDLARLREAAIIAEIWSDIQALPMKLQTQVSDMGKNLSGGQVQRLVLARALYRKPAILFLDEATSHLDVTTERQVLKNIAELNITIVSVAHRPDLIDRAQQVICLRR</sequence>
<dbReference type="CDD" id="cd18567">
    <property type="entry name" value="ABC_6TM_CvaB_RaxB_like"/>
    <property type="match status" value="1"/>
</dbReference>
<evidence type="ECO:0000256" key="1">
    <source>
        <dbReference type="ARBA" id="ARBA00004651"/>
    </source>
</evidence>
<dbReference type="PANTHER" id="PTHR24221:SF606">
    <property type="entry name" value="COLICIN V SECRETION-PROCESSING ATP-BINDING PROTEIN"/>
    <property type="match status" value="1"/>
</dbReference>
<evidence type="ECO:0000256" key="3">
    <source>
        <dbReference type="ARBA" id="ARBA00022741"/>
    </source>
</evidence>
<evidence type="ECO:0000259" key="10">
    <source>
        <dbReference type="PROSITE" id="PS50990"/>
    </source>
</evidence>
<dbReference type="PROSITE" id="PS50893">
    <property type="entry name" value="ABC_TRANSPORTER_2"/>
    <property type="match status" value="1"/>
</dbReference>
<dbReference type="GO" id="GO:0016887">
    <property type="term" value="F:ATP hydrolysis activity"/>
    <property type="evidence" value="ECO:0007669"/>
    <property type="project" value="InterPro"/>
</dbReference>
<dbReference type="Gene3D" id="1.20.1560.10">
    <property type="entry name" value="ABC transporter type 1, transmembrane domain"/>
    <property type="match status" value="1"/>
</dbReference>